<sequence length="142" mass="16262">MLESAVVKHKVTLAQLRTLFNRRNDGRVRTIIDSIDPQSMSIAETCARYHLKKAGYNVQGQAHIRGMGHLDALVDGQLGLEIDGREYHNNEKAWEEDLRRGNVLVIEDVPVLHFRAAVAMYYPEEMLRWVRQALESIAATRH</sequence>
<dbReference type="AlphaFoldDB" id="A0A2V3DXP2"/>
<dbReference type="Proteomes" id="UP000246303">
    <property type="component" value="Unassembled WGS sequence"/>
</dbReference>
<protein>
    <recommendedName>
        <fullName evidence="3">DUF559 domain-containing protein</fullName>
    </recommendedName>
</protein>
<keyword evidence="2" id="KW-1185">Reference proteome</keyword>
<comment type="caution">
    <text evidence="1">The sequence shown here is derived from an EMBL/GenBank/DDBJ whole genome shotgun (WGS) entry which is preliminary data.</text>
</comment>
<accession>A0A2V3DXP2</accession>
<gene>
    <name evidence="1" type="ORF">CVS29_01890</name>
</gene>
<proteinExistence type="predicted"/>
<name>A0A2V3DXP2_9MICC</name>
<evidence type="ECO:0008006" key="3">
    <source>
        <dbReference type="Google" id="ProtNLM"/>
    </source>
</evidence>
<evidence type="ECO:0000313" key="1">
    <source>
        <dbReference type="EMBL" id="PXA69342.1"/>
    </source>
</evidence>
<organism evidence="1 2">
    <name type="scientific">Arthrobacter psychrochitiniphilus</name>
    <dbReference type="NCBI Taxonomy" id="291045"/>
    <lineage>
        <taxon>Bacteria</taxon>
        <taxon>Bacillati</taxon>
        <taxon>Actinomycetota</taxon>
        <taxon>Actinomycetes</taxon>
        <taxon>Micrococcales</taxon>
        <taxon>Micrococcaceae</taxon>
        <taxon>Arthrobacter</taxon>
    </lineage>
</organism>
<reference evidence="1 2" key="1">
    <citation type="submission" date="2018-05" db="EMBL/GenBank/DDBJ databases">
        <title>Genetic diversity of glacier-inhabiting Cryobacterium bacteria in China and description of Cryobacterium mengkeensis sp. nov. and Arthrobacter glacialis sp. nov.</title>
        <authorList>
            <person name="Liu Q."/>
            <person name="Xin Y.-H."/>
        </authorList>
    </citation>
    <scope>NUCLEOTIDE SEQUENCE [LARGE SCALE GENOMIC DNA]</scope>
    <source>
        <strain evidence="1 2">GP3</strain>
    </source>
</reference>
<evidence type="ECO:0000313" key="2">
    <source>
        <dbReference type="Proteomes" id="UP000246303"/>
    </source>
</evidence>
<dbReference type="Gene3D" id="3.40.960.10">
    <property type="entry name" value="VSR Endonuclease"/>
    <property type="match status" value="1"/>
</dbReference>
<dbReference type="EMBL" id="QHLZ01000001">
    <property type="protein sequence ID" value="PXA69342.1"/>
    <property type="molecule type" value="Genomic_DNA"/>
</dbReference>